<comment type="caution">
    <text evidence="2">The sequence shown here is derived from an EMBL/GenBank/DDBJ whole genome shotgun (WGS) entry which is preliminary data.</text>
</comment>
<gene>
    <name evidence="2" type="ORF">PsYK624_019260</name>
</gene>
<dbReference type="OrthoDB" id="10529013at2759"/>
<protein>
    <submittedName>
        <fullName evidence="2">Uncharacterized protein</fullName>
    </submittedName>
</protein>
<feature type="compositionally biased region" description="Low complexity" evidence="1">
    <location>
        <begin position="172"/>
        <end position="186"/>
    </location>
</feature>
<proteinExistence type="predicted"/>
<dbReference type="Proteomes" id="UP000703269">
    <property type="component" value="Unassembled WGS sequence"/>
</dbReference>
<feature type="region of interest" description="Disordered" evidence="1">
    <location>
        <begin position="160"/>
        <end position="196"/>
    </location>
</feature>
<keyword evidence="3" id="KW-1185">Reference proteome</keyword>
<sequence>MSSSPQHIRFVDPLPSPPADRPRKLGIRYPSVAQRKDVPDRLSSPDLVWPSQHRLSRTNLSLTPLATPPEMTSIPPYVGWEEDSCPGLTREMIAIQAAWRKLDEQWDARPEPEKPRASGSLSDSLRGLLSLARGSLLSASRSRSSLDEEGGSRPRLYLHCRADGQESPETASPSSTVCESSSSADSSPRHTPALEIRRAWLAGAQEVGGAHA</sequence>
<organism evidence="2 3">
    <name type="scientific">Phanerochaete sordida</name>
    <dbReference type="NCBI Taxonomy" id="48140"/>
    <lineage>
        <taxon>Eukaryota</taxon>
        <taxon>Fungi</taxon>
        <taxon>Dikarya</taxon>
        <taxon>Basidiomycota</taxon>
        <taxon>Agaricomycotina</taxon>
        <taxon>Agaricomycetes</taxon>
        <taxon>Polyporales</taxon>
        <taxon>Phanerochaetaceae</taxon>
        <taxon>Phanerochaete</taxon>
    </lineage>
</organism>
<accession>A0A9P3G0G8</accession>
<reference evidence="2 3" key="1">
    <citation type="submission" date="2021-08" db="EMBL/GenBank/DDBJ databases">
        <title>Draft Genome Sequence of Phanerochaete sordida strain YK-624.</title>
        <authorList>
            <person name="Mori T."/>
            <person name="Dohra H."/>
            <person name="Suzuki T."/>
            <person name="Kawagishi H."/>
            <person name="Hirai H."/>
        </authorList>
    </citation>
    <scope>NUCLEOTIDE SEQUENCE [LARGE SCALE GENOMIC DNA]</scope>
    <source>
        <strain evidence="2 3">YK-624</strain>
    </source>
</reference>
<dbReference type="AlphaFoldDB" id="A0A9P3G0G8"/>
<evidence type="ECO:0000313" key="2">
    <source>
        <dbReference type="EMBL" id="GJE85847.1"/>
    </source>
</evidence>
<evidence type="ECO:0000313" key="3">
    <source>
        <dbReference type="Proteomes" id="UP000703269"/>
    </source>
</evidence>
<dbReference type="EMBL" id="BPQB01000003">
    <property type="protein sequence ID" value="GJE85847.1"/>
    <property type="molecule type" value="Genomic_DNA"/>
</dbReference>
<evidence type="ECO:0000256" key="1">
    <source>
        <dbReference type="SAM" id="MobiDB-lite"/>
    </source>
</evidence>
<feature type="region of interest" description="Disordered" evidence="1">
    <location>
        <begin position="1"/>
        <end position="48"/>
    </location>
</feature>
<name>A0A9P3G0G8_9APHY</name>